<dbReference type="RefSeq" id="WP_116225876.1">
    <property type="nucleotide sequence ID" value="NZ_AP018437.1"/>
</dbReference>
<evidence type="ECO:0000256" key="2">
    <source>
        <dbReference type="ARBA" id="ARBA00022679"/>
    </source>
</evidence>
<keyword evidence="7" id="KW-0460">Magnesium</keyword>
<dbReference type="InterPro" id="IPR006206">
    <property type="entry name" value="Mevalonate/galactokinase"/>
</dbReference>
<dbReference type="SUPFAM" id="SSF55060">
    <property type="entry name" value="GHMP Kinase, C-terminal domain"/>
    <property type="match status" value="1"/>
</dbReference>
<feature type="domain" description="Galactokinase N-terminal" evidence="13">
    <location>
        <begin position="14"/>
        <end position="50"/>
    </location>
</feature>
<dbReference type="FunFam" id="3.30.70.890:FF:000001">
    <property type="entry name" value="Galactokinase"/>
    <property type="match status" value="1"/>
</dbReference>
<dbReference type="InterPro" id="IPR000705">
    <property type="entry name" value="Galactokinase"/>
</dbReference>
<dbReference type="GO" id="GO:0006012">
    <property type="term" value="P:galactose metabolic process"/>
    <property type="evidence" value="ECO:0007669"/>
    <property type="project" value="UniProtKB-UniRule"/>
</dbReference>
<dbReference type="InterPro" id="IPR020568">
    <property type="entry name" value="Ribosomal_Su5_D2-typ_SF"/>
</dbReference>
<evidence type="ECO:0000313" key="15">
    <source>
        <dbReference type="Proteomes" id="UP000256388"/>
    </source>
</evidence>
<evidence type="ECO:0000256" key="4">
    <source>
        <dbReference type="ARBA" id="ARBA00022741"/>
    </source>
</evidence>
<dbReference type="InterPro" id="IPR006204">
    <property type="entry name" value="GHMP_kinase_N_dom"/>
</dbReference>
<evidence type="ECO:0000259" key="13">
    <source>
        <dbReference type="Pfam" id="PF10509"/>
    </source>
</evidence>
<dbReference type="Gene3D" id="3.30.230.10">
    <property type="match status" value="1"/>
</dbReference>
<dbReference type="PRINTS" id="PR00473">
    <property type="entry name" value="GALCTOKINASE"/>
</dbReference>
<keyword evidence="3" id="KW-0479">Metal-binding</keyword>
<feature type="domain" description="GHMP kinase C-terminal" evidence="12">
    <location>
        <begin position="283"/>
        <end position="359"/>
    </location>
</feature>
<protein>
    <recommendedName>
        <fullName evidence="10">Galactokinase</fullName>
        <ecNumber evidence="10">2.7.1.6</ecNumber>
    </recommendedName>
</protein>
<dbReference type="GO" id="GO:0046872">
    <property type="term" value="F:metal ion binding"/>
    <property type="evidence" value="ECO:0007669"/>
    <property type="project" value="UniProtKB-KW"/>
</dbReference>
<evidence type="ECO:0000313" key="14">
    <source>
        <dbReference type="EMBL" id="REG06176.1"/>
    </source>
</evidence>
<evidence type="ECO:0000259" key="11">
    <source>
        <dbReference type="Pfam" id="PF00288"/>
    </source>
</evidence>
<dbReference type="EMBL" id="QUMS01000004">
    <property type="protein sequence ID" value="REG06176.1"/>
    <property type="molecule type" value="Genomic_DNA"/>
</dbReference>
<evidence type="ECO:0000256" key="6">
    <source>
        <dbReference type="ARBA" id="ARBA00022840"/>
    </source>
</evidence>
<gene>
    <name evidence="14" type="ORF">DFR64_2608</name>
</gene>
<evidence type="ECO:0000259" key="12">
    <source>
        <dbReference type="Pfam" id="PF08544"/>
    </source>
</evidence>
<keyword evidence="5 14" id="KW-0418">Kinase</keyword>
<organism evidence="14 15">
    <name type="scientific">Pelolinea submarina</name>
    <dbReference type="NCBI Taxonomy" id="913107"/>
    <lineage>
        <taxon>Bacteria</taxon>
        <taxon>Bacillati</taxon>
        <taxon>Chloroflexota</taxon>
        <taxon>Anaerolineae</taxon>
        <taxon>Anaerolineales</taxon>
        <taxon>Anaerolineaceae</taxon>
        <taxon>Pelolinea</taxon>
    </lineage>
</organism>
<dbReference type="InterPro" id="IPR019539">
    <property type="entry name" value="GalKase_N"/>
</dbReference>
<proteinExistence type="inferred from homology"/>
<evidence type="ECO:0000256" key="10">
    <source>
        <dbReference type="NCBIfam" id="TIGR00131"/>
    </source>
</evidence>
<dbReference type="SUPFAM" id="SSF54211">
    <property type="entry name" value="Ribosomal protein S5 domain 2-like"/>
    <property type="match status" value="1"/>
</dbReference>
<comment type="similarity">
    <text evidence="1">Belongs to the GHMP kinase family. GalK subfamily.</text>
</comment>
<evidence type="ECO:0000256" key="7">
    <source>
        <dbReference type="ARBA" id="ARBA00022842"/>
    </source>
</evidence>
<keyword evidence="4" id="KW-0547">Nucleotide-binding</keyword>
<evidence type="ECO:0000256" key="3">
    <source>
        <dbReference type="ARBA" id="ARBA00022723"/>
    </source>
</evidence>
<reference evidence="14 15" key="1">
    <citation type="submission" date="2018-08" db="EMBL/GenBank/DDBJ databases">
        <title>Genomic Encyclopedia of Type Strains, Phase IV (KMG-IV): sequencing the most valuable type-strain genomes for metagenomic binning, comparative biology and taxonomic classification.</title>
        <authorList>
            <person name="Goeker M."/>
        </authorList>
    </citation>
    <scope>NUCLEOTIDE SEQUENCE [LARGE SCALE GENOMIC DNA]</scope>
    <source>
        <strain evidence="14 15">DSM 23923</strain>
    </source>
</reference>
<evidence type="ECO:0000256" key="9">
    <source>
        <dbReference type="ARBA" id="ARBA00023277"/>
    </source>
</evidence>
<dbReference type="PRINTS" id="PR00959">
    <property type="entry name" value="MEVGALKINASE"/>
</dbReference>
<dbReference type="NCBIfam" id="TIGR00131">
    <property type="entry name" value="gal_kin"/>
    <property type="match status" value="1"/>
</dbReference>
<name>A0A347ZQB3_9CHLR</name>
<dbReference type="PANTHER" id="PTHR10457:SF7">
    <property type="entry name" value="GALACTOKINASE-RELATED"/>
    <property type="match status" value="1"/>
</dbReference>
<dbReference type="Pfam" id="PF10509">
    <property type="entry name" value="GalKase_gal_bdg"/>
    <property type="match status" value="1"/>
</dbReference>
<evidence type="ECO:0000256" key="1">
    <source>
        <dbReference type="ARBA" id="ARBA00006566"/>
    </source>
</evidence>
<dbReference type="GO" id="GO:0005524">
    <property type="term" value="F:ATP binding"/>
    <property type="evidence" value="ECO:0007669"/>
    <property type="project" value="UniProtKB-UniRule"/>
</dbReference>
<accession>A0A347ZQB3</accession>
<keyword evidence="9" id="KW-0119">Carbohydrate metabolism</keyword>
<keyword evidence="6" id="KW-0067">ATP-binding</keyword>
<feature type="domain" description="GHMP kinase N-terminal" evidence="11">
    <location>
        <begin position="93"/>
        <end position="177"/>
    </location>
</feature>
<dbReference type="InterPro" id="IPR013750">
    <property type="entry name" value="GHMP_kinase_C_dom"/>
</dbReference>
<keyword evidence="15" id="KW-1185">Reference proteome</keyword>
<evidence type="ECO:0000256" key="5">
    <source>
        <dbReference type="ARBA" id="ARBA00022777"/>
    </source>
</evidence>
<dbReference type="Pfam" id="PF08544">
    <property type="entry name" value="GHMP_kinases_C"/>
    <property type="match status" value="1"/>
</dbReference>
<dbReference type="Gene3D" id="3.30.70.890">
    <property type="entry name" value="GHMP kinase, C-terminal domain"/>
    <property type="match status" value="1"/>
</dbReference>
<keyword evidence="2" id="KW-0808">Transferase</keyword>
<dbReference type="GO" id="GO:0005829">
    <property type="term" value="C:cytosol"/>
    <property type="evidence" value="ECO:0007669"/>
    <property type="project" value="TreeGrafter"/>
</dbReference>
<comment type="caution">
    <text evidence="14">The sequence shown here is derived from an EMBL/GenBank/DDBJ whole genome shotgun (WGS) entry which is preliminary data.</text>
</comment>
<dbReference type="InterPro" id="IPR036554">
    <property type="entry name" value="GHMP_kinase_C_sf"/>
</dbReference>
<dbReference type="GO" id="GO:0004335">
    <property type="term" value="F:galactokinase activity"/>
    <property type="evidence" value="ECO:0007669"/>
    <property type="project" value="UniProtKB-UniRule"/>
</dbReference>
<dbReference type="OrthoDB" id="250531at2"/>
<dbReference type="AlphaFoldDB" id="A0A347ZQB3"/>
<dbReference type="InterPro" id="IPR014721">
    <property type="entry name" value="Ribsml_uS5_D2-typ_fold_subgr"/>
</dbReference>
<dbReference type="PIRSF" id="PIRSF000530">
    <property type="entry name" value="Galactokinase"/>
    <property type="match status" value="1"/>
</dbReference>
<keyword evidence="8" id="KW-0299">Galactose metabolism</keyword>
<dbReference type="Proteomes" id="UP000256388">
    <property type="component" value="Unassembled WGS sequence"/>
</dbReference>
<dbReference type="EC" id="2.7.1.6" evidence="10"/>
<dbReference type="Pfam" id="PF00288">
    <property type="entry name" value="GHMP_kinases_N"/>
    <property type="match status" value="1"/>
</dbReference>
<sequence length="384" mass="42077">MKPDIEKFPDWEIQVISPGRVNLLGEQAETNQSVMLPIAIDRAVRLAARPRTDRTVTVESLSLGERVSFQLDNLQARMDSNGQPLPAWALYPAGVAWALSEAGLAVGGLEAVIESDLPVGAGLGSSSALELAFALAWSKAGEWQVERAQLARICQMAEIQYAGKSCDLMDQFTCAHGVARHALLFDMRSLQWQPLPMPPNTVVILADSGAQRDPTHSEFNRRRAACEQAVQALREDFADIHALRDVSLAQLETFTDRMPAEMYQRAHHVLTEMERVRQAAMCLLQDDAAGFGRLMNASHASLREEFEVSTVELDWLAERAQAMSGCYGARLTGPGFGGCTVNLVAADQSEDFMQALRKGFEAQFGRELPLYACQAGRGAHYKGA</sequence>
<dbReference type="PROSITE" id="PS00627">
    <property type="entry name" value="GHMP_KINASES_ATP"/>
    <property type="match status" value="1"/>
</dbReference>
<dbReference type="InterPro" id="IPR006203">
    <property type="entry name" value="GHMP_knse_ATP-bd_CS"/>
</dbReference>
<evidence type="ECO:0000256" key="8">
    <source>
        <dbReference type="ARBA" id="ARBA00023144"/>
    </source>
</evidence>
<dbReference type="PANTHER" id="PTHR10457">
    <property type="entry name" value="MEVALONATE KINASE/GALACTOKINASE"/>
    <property type="match status" value="1"/>
</dbReference>